<dbReference type="Gene3D" id="3.90.930.12">
    <property type="entry name" value="Ribosomal protein L6, alpha-beta domain"/>
    <property type="match status" value="2"/>
</dbReference>
<dbReference type="PROSITE" id="PS00525">
    <property type="entry name" value="RIBOSOMAL_L6_1"/>
    <property type="match status" value="1"/>
</dbReference>
<keyword evidence="4" id="KW-0496">Mitochondrion</keyword>
<dbReference type="GO" id="GO:0003735">
    <property type="term" value="F:structural constituent of ribosome"/>
    <property type="evidence" value="ECO:0007669"/>
    <property type="project" value="InterPro"/>
</dbReference>
<dbReference type="Proteomes" id="UP000077154">
    <property type="component" value="Unassembled WGS sequence"/>
</dbReference>
<dbReference type="InterPro" id="IPR036789">
    <property type="entry name" value="Ribosomal_uL6-like_a/b-dom_sf"/>
</dbReference>
<evidence type="ECO:0000259" key="9">
    <source>
        <dbReference type="Pfam" id="PF00347"/>
    </source>
</evidence>
<evidence type="ECO:0000256" key="4">
    <source>
        <dbReference type="ARBA" id="ARBA00023128"/>
    </source>
</evidence>
<feature type="domain" description="Large ribosomal subunit protein uL6 alpha-beta" evidence="9">
    <location>
        <begin position="173"/>
        <end position="234"/>
    </location>
</feature>
<sequence length="249" mass="27299">MLSTSRGAALRAISSSPSITIPTFLVPAFQSSARAFSATTSTQSQIGRAPLSIPSEVNFSVIYPTAPKNARPSPEQLRPTVKVEGPLGSLSMTIPPFVHIEHDTVTKKAFVTVEDREVRKQREMWGTTRAYLQNHILGVSEGHNAILRLVGVGYRASVGDTATTKQPEYEGQKFVALKVGYSHPIELPVPKGMTASTPQPTRILLEGPEKEVVLQFAAEIRQWRKPEPYKGKGIFVNGETIRLKAKKIK</sequence>
<dbReference type="InterPro" id="IPR002358">
    <property type="entry name" value="Ribosomal_uL6_CS"/>
</dbReference>
<keyword evidence="5 8" id="KW-0687">Ribonucleoprotein</keyword>
<dbReference type="PANTHER" id="PTHR11655">
    <property type="entry name" value="60S/50S RIBOSOMAL PROTEIN L6/L9"/>
    <property type="match status" value="1"/>
</dbReference>
<evidence type="ECO:0000256" key="1">
    <source>
        <dbReference type="ARBA" id="ARBA00004173"/>
    </source>
</evidence>
<evidence type="ECO:0000256" key="3">
    <source>
        <dbReference type="ARBA" id="ARBA00022980"/>
    </source>
</evidence>
<dbReference type="InterPro" id="IPR000702">
    <property type="entry name" value="Ribosomal_uL6-like"/>
</dbReference>
<evidence type="ECO:0000256" key="8">
    <source>
        <dbReference type="RuleBase" id="RU003869"/>
    </source>
</evidence>
<dbReference type="FunFam" id="3.90.930.12:FF:000009">
    <property type="entry name" value="60S ribosomal protein L6"/>
    <property type="match status" value="1"/>
</dbReference>
<dbReference type="InterPro" id="IPR020040">
    <property type="entry name" value="Ribosomal_uL6_a/b-dom"/>
</dbReference>
<proteinExistence type="inferred from homology"/>
<reference evidence="10" key="1">
    <citation type="submission" date="2016-03" db="EMBL/GenBank/DDBJ databases">
        <title>Updated assembly of Pseudogymnoascus destructans, the fungus causing white-nose syndrome of bats.</title>
        <authorList>
            <person name="Palmer J.M."/>
            <person name="Drees K.P."/>
            <person name="Foster J.T."/>
            <person name="Lindner D.L."/>
        </authorList>
    </citation>
    <scope>NUCLEOTIDE SEQUENCE [LARGE SCALE GENOMIC DNA]</scope>
    <source>
        <strain evidence="10">20631-21</strain>
    </source>
</reference>
<evidence type="ECO:0000256" key="5">
    <source>
        <dbReference type="ARBA" id="ARBA00023274"/>
    </source>
</evidence>
<dbReference type="InterPro" id="IPR019906">
    <property type="entry name" value="Ribosomal_uL6_bac-type"/>
</dbReference>
<dbReference type="VEuPathDB" id="FungiDB:GMDG_01990"/>
<comment type="similarity">
    <text evidence="2 8">Belongs to the universal ribosomal protein uL6 family.</text>
</comment>
<dbReference type="PRINTS" id="PR00059">
    <property type="entry name" value="RIBOSOMALL6"/>
</dbReference>
<dbReference type="GO" id="GO:0006412">
    <property type="term" value="P:translation"/>
    <property type="evidence" value="ECO:0007669"/>
    <property type="project" value="InterPro"/>
</dbReference>
<comment type="subcellular location">
    <subcellularLocation>
        <location evidence="1">Mitochondrion</location>
    </subcellularLocation>
</comment>
<name>A0A177AI75_9PEZI</name>
<dbReference type="GO" id="GO:0019843">
    <property type="term" value="F:rRNA binding"/>
    <property type="evidence" value="ECO:0007669"/>
    <property type="project" value="InterPro"/>
</dbReference>
<dbReference type="OrthoDB" id="540873at2759"/>
<dbReference type="SUPFAM" id="SSF56053">
    <property type="entry name" value="Ribosomal protein L6"/>
    <property type="match status" value="2"/>
</dbReference>
<accession>A0A177AI75</accession>
<keyword evidence="3 8" id="KW-0689">Ribosomal protein</keyword>
<dbReference type="FunFam" id="3.90.930.12:FF:000001">
    <property type="entry name" value="50S ribosomal protein L6"/>
    <property type="match status" value="1"/>
</dbReference>
<evidence type="ECO:0000256" key="7">
    <source>
        <dbReference type="ARBA" id="ARBA00069416"/>
    </source>
</evidence>
<gene>
    <name evidence="10" type="ORF">VC83_01515</name>
</gene>
<evidence type="ECO:0000256" key="2">
    <source>
        <dbReference type="ARBA" id="ARBA00009356"/>
    </source>
</evidence>
<dbReference type="eggNOG" id="KOG3254">
    <property type="taxonomic scope" value="Eukaryota"/>
</dbReference>
<evidence type="ECO:0000313" key="10">
    <source>
        <dbReference type="EMBL" id="OAF61778.1"/>
    </source>
</evidence>
<dbReference type="EMBL" id="KV441388">
    <property type="protein sequence ID" value="OAF61778.1"/>
    <property type="molecule type" value="Genomic_DNA"/>
</dbReference>
<dbReference type="PANTHER" id="PTHR11655:SF14">
    <property type="entry name" value="LARGE RIBOSOMAL SUBUNIT PROTEIN UL6M"/>
    <property type="match status" value="1"/>
</dbReference>
<protein>
    <recommendedName>
        <fullName evidence="7">Large ribosomal subunit protein uL6m</fullName>
    </recommendedName>
</protein>
<dbReference type="AlphaFoldDB" id="A0A177AI75"/>
<organism evidence="10">
    <name type="scientific">Pseudogymnoascus destructans</name>
    <dbReference type="NCBI Taxonomy" id="655981"/>
    <lineage>
        <taxon>Eukaryota</taxon>
        <taxon>Fungi</taxon>
        <taxon>Dikarya</taxon>
        <taxon>Ascomycota</taxon>
        <taxon>Pezizomycotina</taxon>
        <taxon>Leotiomycetes</taxon>
        <taxon>Thelebolales</taxon>
        <taxon>Thelebolaceae</taxon>
        <taxon>Pseudogymnoascus</taxon>
    </lineage>
</organism>
<comment type="function">
    <text evidence="6">Component of the mitochondrial ribosome (mitoribosome), a dedicated translation machinery responsible for the synthesis of mitochondrial genome-encoded proteins, including at least some of the essential transmembrane subunits of the mitochondrial respiratory chain. The mitoribosomes are attached to the mitochondrial inner membrane and translation products are cotranslationally integrated into the membrane.</text>
</comment>
<dbReference type="GO" id="GO:0005762">
    <property type="term" value="C:mitochondrial large ribosomal subunit"/>
    <property type="evidence" value="ECO:0007669"/>
    <property type="project" value="TreeGrafter"/>
</dbReference>
<evidence type="ECO:0000256" key="6">
    <source>
        <dbReference type="ARBA" id="ARBA00037226"/>
    </source>
</evidence>
<feature type="domain" description="Large ribosomal subunit protein uL6 alpha-beta" evidence="9">
    <location>
        <begin position="80"/>
        <end position="142"/>
    </location>
</feature>
<dbReference type="Pfam" id="PF00347">
    <property type="entry name" value="Ribosomal_L6"/>
    <property type="match status" value="2"/>
</dbReference>
<dbReference type="GeneID" id="36284604"/>
<dbReference type="RefSeq" id="XP_024327052.1">
    <property type="nucleotide sequence ID" value="XM_024465190.1"/>
</dbReference>